<reference evidence="3" key="1">
    <citation type="journal article" date="2012" name="Nat. Genet.">
        <title>Lifestyle transitions in plant pathogenic Colletotrichum fungi deciphered by genome and transcriptome analyses.</title>
        <authorList>
            <person name="O'Connell R.J."/>
            <person name="Thon M.R."/>
            <person name="Hacquard S."/>
            <person name="Amyotte S.G."/>
            <person name="Kleemann J."/>
            <person name="Torres M.F."/>
            <person name="Damm U."/>
            <person name="Buiate E.A."/>
            <person name="Epstein L."/>
            <person name="Alkan N."/>
            <person name="Altmueller J."/>
            <person name="Alvarado-Balderrama L."/>
            <person name="Bauser C.A."/>
            <person name="Becker C."/>
            <person name="Birren B.W."/>
            <person name="Chen Z."/>
            <person name="Choi J."/>
            <person name="Crouch J.A."/>
            <person name="Duvick J.P."/>
            <person name="Farman M.A."/>
            <person name="Gan P."/>
            <person name="Heiman D."/>
            <person name="Henrissat B."/>
            <person name="Howard R.J."/>
            <person name="Kabbage M."/>
            <person name="Koch C."/>
            <person name="Kracher B."/>
            <person name="Kubo Y."/>
            <person name="Law A.D."/>
            <person name="Lebrun M.-H."/>
            <person name="Lee Y.-H."/>
            <person name="Miyara I."/>
            <person name="Moore N."/>
            <person name="Neumann U."/>
            <person name="Nordstroem K."/>
            <person name="Panaccione D.G."/>
            <person name="Panstruga R."/>
            <person name="Place M."/>
            <person name="Proctor R.H."/>
            <person name="Prusky D."/>
            <person name="Rech G."/>
            <person name="Reinhardt R."/>
            <person name="Rollins J.A."/>
            <person name="Rounsley S."/>
            <person name="Schardl C.L."/>
            <person name="Schwartz D.C."/>
            <person name="Shenoy N."/>
            <person name="Shirasu K."/>
            <person name="Sikhakolli U.R."/>
            <person name="Stueber K."/>
            <person name="Sukno S.A."/>
            <person name="Sweigard J.A."/>
            <person name="Takano Y."/>
            <person name="Takahara H."/>
            <person name="Trail F."/>
            <person name="van der Does H.C."/>
            <person name="Voll L.M."/>
            <person name="Will I."/>
            <person name="Young S."/>
            <person name="Zeng Q."/>
            <person name="Zhang J."/>
            <person name="Zhou S."/>
            <person name="Dickman M.B."/>
            <person name="Schulze-Lefert P."/>
            <person name="Ver Loren van Themaat E."/>
            <person name="Ma L.-J."/>
            <person name="Vaillancourt L.J."/>
        </authorList>
    </citation>
    <scope>NUCLEOTIDE SEQUENCE [LARGE SCALE GENOMIC DNA]</scope>
    <source>
        <strain evidence="3">IMI 349063</strain>
    </source>
</reference>
<gene>
    <name evidence="2" type="ORF">CH063_04227</name>
</gene>
<feature type="compositionally biased region" description="Basic and acidic residues" evidence="1">
    <location>
        <begin position="67"/>
        <end position="81"/>
    </location>
</feature>
<proteinExistence type="predicted"/>
<dbReference type="Proteomes" id="UP000007174">
    <property type="component" value="Unassembled WGS sequence"/>
</dbReference>
<feature type="region of interest" description="Disordered" evidence="1">
    <location>
        <begin position="46"/>
        <end position="81"/>
    </location>
</feature>
<evidence type="ECO:0000313" key="2">
    <source>
        <dbReference type="EMBL" id="CCF47650.1"/>
    </source>
</evidence>
<feature type="compositionally biased region" description="Basic residues" evidence="1">
    <location>
        <begin position="49"/>
        <end position="64"/>
    </location>
</feature>
<evidence type="ECO:0000256" key="1">
    <source>
        <dbReference type="SAM" id="MobiDB-lite"/>
    </source>
</evidence>
<organism evidence="2 3">
    <name type="scientific">Colletotrichum higginsianum (strain IMI 349063)</name>
    <name type="common">Crucifer anthracnose fungus</name>
    <dbReference type="NCBI Taxonomy" id="759273"/>
    <lineage>
        <taxon>Eukaryota</taxon>
        <taxon>Fungi</taxon>
        <taxon>Dikarya</taxon>
        <taxon>Ascomycota</taxon>
        <taxon>Pezizomycotina</taxon>
        <taxon>Sordariomycetes</taxon>
        <taxon>Hypocreomycetidae</taxon>
        <taxon>Glomerellales</taxon>
        <taxon>Glomerellaceae</taxon>
        <taxon>Colletotrichum</taxon>
        <taxon>Colletotrichum destructivum species complex</taxon>
    </lineage>
</organism>
<dbReference type="HOGENOM" id="CLU_2580232_0_0_1"/>
<feature type="non-terminal residue" evidence="2">
    <location>
        <position position="1"/>
    </location>
</feature>
<accession>H1W586</accession>
<protein>
    <submittedName>
        <fullName evidence="2">Uncharacterized protein</fullName>
    </submittedName>
</protein>
<sequence length="81" mass="9413">LGTSLSKLWTGYGGARRRRASTQSSCQKRTGRHFCTIEIDYQNHSGRNMLRKGTQHRHSRKRWSKSQSRDLPFEHLGLRTG</sequence>
<name>H1W586_COLHI</name>
<dbReference type="AlphaFoldDB" id="H1W586"/>
<dbReference type="EMBL" id="CACQ02009978">
    <property type="protein sequence ID" value="CCF47650.1"/>
    <property type="molecule type" value="Genomic_DNA"/>
</dbReference>
<evidence type="ECO:0000313" key="3">
    <source>
        <dbReference type="Proteomes" id="UP000007174"/>
    </source>
</evidence>